<dbReference type="EMBL" id="DXFW01000012">
    <property type="protein sequence ID" value="HIX05299.1"/>
    <property type="molecule type" value="Genomic_DNA"/>
</dbReference>
<organism evidence="10 11">
    <name type="scientific">Candidatus Allofournierella pullicola</name>
    <dbReference type="NCBI Taxonomy" id="2838596"/>
    <lineage>
        <taxon>Bacteria</taxon>
        <taxon>Bacillati</taxon>
        <taxon>Bacillota</taxon>
        <taxon>Clostridia</taxon>
        <taxon>Eubacteriales</taxon>
        <taxon>Oscillospiraceae</taxon>
        <taxon>Allofournierella</taxon>
    </lineage>
</organism>
<feature type="transmembrane region" description="Helical" evidence="7">
    <location>
        <begin position="21"/>
        <end position="44"/>
    </location>
</feature>
<name>A0A9D1V3F0_9FIRM</name>
<dbReference type="GO" id="GO:0005886">
    <property type="term" value="C:plasma membrane"/>
    <property type="evidence" value="ECO:0007669"/>
    <property type="project" value="UniProtKB-SubCell"/>
</dbReference>
<sequence length="486" mass="52853">MKISDLLRLSTDNLRRRKGRTALTVIGVVVGTFAIIVMISLGIASNAQNEAMLQSWGDLTQIQIWNYSYGAAGDVPKLDDEMLETFRSHEHVVAATPFYSSNSISGNVYAGKGDRYEAYLWDCYGVDMNALEAMEFQLQSGSWIADDVNLGKKKIPVLVGANFAYQFQDTRKSYNSGKRQRWAGQTDSLGNPIPPFVDINKDKLTLKLTAYDTNGNEKSSEFQLVVMGTFVSDTSKHYFTESGIAMRVSDMKLLEKEYQRLSGKKNNASGGVMISNGSVMREQDNGYQEVYVKVDDVENVGEVEEWIHDIGYEQTNSLTQIREEMQASVVKSQMILGGTAAVALLVAALNIANTMMMSIYERTKEIGVMKVLGCEVNKIRNMFLMEAGAIGLLGGVIGVALSYAASAILNNINTIAALFGGGGIDLSGLMNSIGGMYGGMGGAISIIPPWLVLLGLGFSTLVGILSGLWPAVKATRISALEAIRHE</sequence>
<dbReference type="PANTHER" id="PTHR30572">
    <property type="entry name" value="MEMBRANE COMPONENT OF TRANSPORTER-RELATED"/>
    <property type="match status" value="1"/>
</dbReference>
<evidence type="ECO:0000256" key="2">
    <source>
        <dbReference type="ARBA" id="ARBA00022475"/>
    </source>
</evidence>
<comment type="similarity">
    <text evidence="6">Belongs to the ABC-4 integral membrane protein family.</text>
</comment>
<gene>
    <name evidence="10" type="ORF">H9865_04210</name>
</gene>
<protein>
    <submittedName>
        <fullName evidence="10">ABC transporter permease</fullName>
    </submittedName>
</protein>
<dbReference type="Pfam" id="PF02687">
    <property type="entry name" value="FtsX"/>
    <property type="match status" value="1"/>
</dbReference>
<dbReference type="AlphaFoldDB" id="A0A9D1V3F0"/>
<reference evidence="10" key="2">
    <citation type="submission" date="2021-04" db="EMBL/GenBank/DDBJ databases">
        <authorList>
            <person name="Gilroy R."/>
        </authorList>
    </citation>
    <scope>NUCLEOTIDE SEQUENCE</scope>
    <source>
        <strain evidence="10">2239</strain>
    </source>
</reference>
<feature type="transmembrane region" description="Helical" evidence="7">
    <location>
        <begin position="387"/>
        <end position="409"/>
    </location>
</feature>
<proteinExistence type="inferred from homology"/>
<evidence type="ECO:0000256" key="6">
    <source>
        <dbReference type="ARBA" id="ARBA00038076"/>
    </source>
</evidence>
<keyword evidence="4 7" id="KW-1133">Transmembrane helix</keyword>
<keyword evidence="2" id="KW-1003">Cell membrane</keyword>
<evidence type="ECO:0000256" key="1">
    <source>
        <dbReference type="ARBA" id="ARBA00004651"/>
    </source>
</evidence>
<feature type="transmembrane region" description="Helical" evidence="7">
    <location>
        <begin position="450"/>
        <end position="472"/>
    </location>
</feature>
<dbReference type="Pfam" id="PF12704">
    <property type="entry name" value="MacB_PCD"/>
    <property type="match status" value="1"/>
</dbReference>
<dbReference type="InterPro" id="IPR050250">
    <property type="entry name" value="Macrolide_Exporter_MacB"/>
</dbReference>
<evidence type="ECO:0000259" key="8">
    <source>
        <dbReference type="Pfam" id="PF02687"/>
    </source>
</evidence>
<reference evidence="10" key="1">
    <citation type="journal article" date="2021" name="PeerJ">
        <title>Extensive microbial diversity within the chicken gut microbiome revealed by metagenomics and culture.</title>
        <authorList>
            <person name="Gilroy R."/>
            <person name="Ravi A."/>
            <person name="Getino M."/>
            <person name="Pursley I."/>
            <person name="Horton D.L."/>
            <person name="Alikhan N.F."/>
            <person name="Baker D."/>
            <person name="Gharbi K."/>
            <person name="Hall N."/>
            <person name="Watson M."/>
            <person name="Adriaenssens E.M."/>
            <person name="Foster-Nyarko E."/>
            <person name="Jarju S."/>
            <person name="Secka A."/>
            <person name="Antonio M."/>
            <person name="Oren A."/>
            <person name="Chaudhuri R.R."/>
            <person name="La Ragione R."/>
            <person name="Hildebrand F."/>
            <person name="Pallen M.J."/>
        </authorList>
    </citation>
    <scope>NUCLEOTIDE SEQUENCE</scope>
    <source>
        <strain evidence="10">2239</strain>
    </source>
</reference>
<evidence type="ECO:0000259" key="9">
    <source>
        <dbReference type="Pfam" id="PF12704"/>
    </source>
</evidence>
<accession>A0A9D1V3F0</accession>
<dbReference type="Proteomes" id="UP000824193">
    <property type="component" value="Unassembled WGS sequence"/>
</dbReference>
<evidence type="ECO:0000256" key="5">
    <source>
        <dbReference type="ARBA" id="ARBA00023136"/>
    </source>
</evidence>
<feature type="transmembrane region" description="Helical" evidence="7">
    <location>
        <begin position="334"/>
        <end position="352"/>
    </location>
</feature>
<dbReference type="InterPro" id="IPR003838">
    <property type="entry name" value="ABC3_permease_C"/>
</dbReference>
<dbReference type="GO" id="GO:0022857">
    <property type="term" value="F:transmembrane transporter activity"/>
    <property type="evidence" value="ECO:0007669"/>
    <property type="project" value="TreeGrafter"/>
</dbReference>
<evidence type="ECO:0000256" key="4">
    <source>
        <dbReference type="ARBA" id="ARBA00022989"/>
    </source>
</evidence>
<evidence type="ECO:0000256" key="3">
    <source>
        <dbReference type="ARBA" id="ARBA00022692"/>
    </source>
</evidence>
<keyword evidence="5 7" id="KW-0472">Membrane</keyword>
<feature type="domain" description="ABC3 transporter permease C-terminal" evidence="8">
    <location>
        <begin position="340"/>
        <end position="478"/>
    </location>
</feature>
<comment type="subcellular location">
    <subcellularLocation>
        <location evidence="1">Cell membrane</location>
        <topology evidence="1">Multi-pass membrane protein</topology>
    </subcellularLocation>
</comment>
<evidence type="ECO:0000313" key="11">
    <source>
        <dbReference type="Proteomes" id="UP000824193"/>
    </source>
</evidence>
<feature type="domain" description="MacB-like periplasmic core" evidence="9">
    <location>
        <begin position="21"/>
        <end position="167"/>
    </location>
</feature>
<keyword evidence="3 7" id="KW-0812">Transmembrane</keyword>
<evidence type="ECO:0000256" key="7">
    <source>
        <dbReference type="SAM" id="Phobius"/>
    </source>
</evidence>
<dbReference type="PANTHER" id="PTHR30572:SF4">
    <property type="entry name" value="ABC TRANSPORTER PERMEASE YTRF"/>
    <property type="match status" value="1"/>
</dbReference>
<dbReference type="InterPro" id="IPR025857">
    <property type="entry name" value="MacB_PCD"/>
</dbReference>
<evidence type="ECO:0000313" key="10">
    <source>
        <dbReference type="EMBL" id="HIX05299.1"/>
    </source>
</evidence>
<comment type="caution">
    <text evidence="10">The sequence shown here is derived from an EMBL/GenBank/DDBJ whole genome shotgun (WGS) entry which is preliminary data.</text>
</comment>